<protein>
    <submittedName>
        <fullName evidence="1">Uncharacterized protein</fullName>
    </submittedName>
</protein>
<accession>A0ACC2WVR0</accession>
<evidence type="ECO:0000313" key="1">
    <source>
        <dbReference type="EMBL" id="KAJ9115245.1"/>
    </source>
</evidence>
<proteinExistence type="predicted"/>
<evidence type="ECO:0000313" key="2">
    <source>
        <dbReference type="Proteomes" id="UP001230649"/>
    </source>
</evidence>
<organism evidence="1 2">
    <name type="scientific">Naganishia adeliensis</name>
    <dbReference type="NCBI Taxonomy" id="92952"/>
    <lineage>
        <taxon>Eukaryota</taxon>
        <taxon>Fungi</taxon>
        <taxon>Dikarya</taxon>
        <taxon>Basidiomycota</taxon>
        <taxon>Agaricomycotina</taxon>
        <taxon>Tremellomycetes</taxon>
        <taxon>Filobasidiales</taxon>
        <taxon>Filobasidiaceae</taxon>
        <taxon>Naganishia</taxon>
    </lineage>
</organism>
<comment type="caution">
    <text evidence="1">The sequence shown here is derived from an EMBL/GenBank/DDBJ whole genome shotgun (WGS) entry which is preliminary data.</text>
</comment>
<dbReference type="Proteomes" id="UP001230649">
    <property type="component" value="Unassembled WGS sequence"/>
</dbReference>
<sequence length="613" mass="68162">MSEQHPGDMEEAYRFLSQADRDGGSKASRTLCCTQSYLEVHTLDLLPCAIDRLAVSAISDESQERKEQATLVLQELLKHGSPKELSLSLENQLGVATDEITQCFYLDEDEGGTESHEEDAVKNVNEGETAQKSLKDVHNRLLLVLETHSQVLNRLRYKKGTAGIIMAQNFTERLDLLLAELLQALQAGESLSVKETRRLLSALAEWCRSVFLWAEGLQASTEELDSLRIKLVDLLLQYFVLFHPRMNLLLLERGYRAMFPDAMLSRKNARSAPSAEEGKDLVACEDAIISSLSILGLSSEGHAEWMLGTRRNNSDGRYIYYPIAALILTTWELVESLSTDREAMANHPVTTAVKGGIDMLTVSLPILGSALNGLAKDAGHMWIWWIVHQMQSQGQVADRDEVSMLLELIMPNLPEDPSDVARFALHRLFAALLSLVKDPEDRITLYEQLVSSENPFETVRLSSLALLREDISAALRSEGGDSIIHDGSFWDILAPIILALPETDPPFGDLSLEKALQDSTVPWIMECVKILLLLLSPGSSVEKRCKAYVRETELISTWISPLRSALDRWQMEAPLLAPPDSAGEPGAVEGAMMLYSLEWTLEQVEAKLQPAQS</sequence>
<reference evidence="1" key="1">
    <citation type="submission" date="2023-04" db="EMBL/GenBank/DDBJ databases">
        <title>Draft Genome sequencing of Naganishia species isolated from polar environments using Oxford Nanopore Technology.</title>
        <authorList>
            <person name="Leo P."/>
            <person name="Venkateswaran K."/>
        </authorList>
    </citation>
    <scope>NUCLEOTIDE SEQUENCE</scope>
    <source>
        <strain evidence="1">MNA-CCFEE 5262</strain>
    </source>
</reference>
<gene>
    <name evidence="1" type="ORF">QFC20_001112</name>
</gene>
<dbReference type="EMBL" id="JASBWS010000006">
    <property type="protein sequence ID" value="KAJ9115245.1"/>
    <property type="molecule type" value="Genomic_DNA"/>
</dbReference>
<name>A0ACC2WVR0_9TREE</name>
<keyword evidence="2" id="KW-1185">Reference proteome</keyword>